<keyword evidence="4 6" id="KW-1133">Transmembrane helix</keyword>
<evidence type="ECO:0000256" key="3">
    <source>
        <dbReference type="ARBA" id="ARBA00022692"/>
    </source>
</evidence>
<feature type="transmembrane region" description="Helical" evidence="6">
    <location>
        <begin position="441"/>
        <end position="463"/>
    </location>
</feature>
<feature type="transmembrane region" description="Helical" evidence="6">
    <location>
        <begin position="200"/>
        <end position="222"/>
    </location>
</feature>
<reference evidence="7 8" key="1">
    <citation type="submission" date="2018-06" db="EMBL/GenBank/DDBJ databases">
        <authorList>
            <consortium name="Pathogen Informatics"/>
            <person name="Doyle S."/>
        </authorList>
    </citation>
    <scope>NUCLEOTIDE SEQUENCE [LARGE SCALE GENOMIC DNA]</scope>
    <source>
        <strain evidence="7 8">NCTC12112</strain>
    </source>
</reference>
<dbReference type="InterPro" id="IPR018385">
    <property type="entry name" value="C4_dicarb_anaerob_car-like"/>
</dbReference>
<evidence type="ECO:0000313" key="8">
    <source>
        <dbReference type="Proteomes" id="UP000249008"/>
    </source>
</evidence>
<organism evidence="7 8">
    <name type="scientific">Fusobacterium ulcerans</name>
    <dbReference type="NCBI Taxonomy" id="861"/>
    <lineage>
        <taxon>Bacteria</taxon>
        <taxon>Fusobacteriati</taxon>
        <taxon>Fusobacteriota</taxon>
        <taxon>Fusobacteriia</taxon>
        <taxon>Fusobacteriales</taxon>
        <taxon>Fusobacteriaceae</taxon>
        <taxon>Fusobacterium</taxon>
    </lineage>
</organism>
<gene>
    <name evidence="7" type="ORF">NCTC12112_02036</name>
</gene>
<evidence type="ECO:0000256" key="4">
    <source>
        <dbReference type="ARBA" id="ARBA00022989"/>
    </source>
</evidence>
<dbReference type="KEGG" id="ful:C4N20_00810"/>
<protein>
    <submittedName>
        <fullName evidence="7">C4-dicarboxylate anaerobic carrier</fullName>
    </submittedName>
</protein>
<feature type="transmembrane region" description="Helical" evidence="6">
    <location>
        <begin position="288"/>
        <end position="306"/>
    </location>
</feature>
<keyword evidence="2" id="KW-1003">Cell membrane</keyword>
<dbReference type="PANTHER" id="PTHR43652">
    <property type="entry name" value="BASIC AMINO ACID ANTIPORTER YFCC-RELATED"/>
    <property type="match status" value="1"/>
</dbReference>
<dbReference type="GO" id="GO:0005886">
    <property type="term" value="C:plasma membrane"/>
    <property type="evidence" value="ECO:0007669"/>
    <property type="project" value="UniProtKB-SubCell"/>
</dbReference>
<feature type="transmembrane region" description="Helical" evidence="6">
    <location>
        <begin position="145"/>
        <end position="168"/>
    </location>
</feature>
<evidence type="ECO:0000256" key="5">
    <source>
        <dbReference type="ARBA" id="ARBA00023136"/>
    </source>
</evidence>
<evidence type="ECO:0000256" key="2">
    <source>
        <dbReference type="ARBA" id="ARBA00022475"/>
    </source>
</evidence>
<dbReference type="Pfam" id="PF03606">
    <property type="entry name" value="DcuC"/>
    <property type="match status" value="1"/>
</dbReference>
<dbReference type="AlphaFoldDB" id="A0AAX2JBL8"/>
<feature type="transmembrane region" description="Helical" evidence="6">
    <location>
        <begin position="175"/>
        <end position="194"/>
    </location>
</feature>
<keyword evidence="3 6" id="KW-0812">Transmembrane</keyword>
<accession>A0AAX2JBL8</accession>
<comment type="subcellular location">
    <subcellularLocation>
        <location evidence="1">Cell membrane</location>
        <topology evidence="1">Multi-pass membrane protein</topology>
    </subcellularLocation>
</comment>
<dbReference type="Proteomes" id="UP000249008">
    <property type="component" value="Chromosome 1"/>
</dbReference>
<dbReference type="EMBL" id="LS483487">
    <property type="protein sequence ID" value="SQJ06809.1"/>
    <property type="molecule type" value="Genomic_DNA"/>
</dbReference>
<dbReference type="RefSeq" id="WP_005981878.1">
    <property type="nucleotide sequence ID" value="NZ_CABKNW010000005.1"/>
</dbReference>
<keyword evidence="5 6" id="KW-0472">Membrane</keyword>
<dbReference type="GeneID" id="78453329"/>
<sequence>MSENTTRRKLTIPHTYVIIGIILVILTVLTYIIPAGTYERAVDPVLNRTMVVQGSFKYIEQTPVSPFHMFMAVVEGLVSTADIIFFIFFAYGFVYLLIKTGAFYGSLGSLIKKFHGKETMIFPIFMIVFGICGSTFGLYEETYGLLPAFMGISVALGYDALVGGAAVILGTATGFAAATLNPFTIGIAQGIAELPIGSGIGLRIICFIVFQGAAIIYLMLYARKVRRHPELSIVKDVKFNFSNGMNREEMEKLPFNGKHKLIMMLFVVTIVLLVYGTSQLGWYLNELSTLFFIMMMITGLVGGYNFSQIASLFIESVSDVIFGALAVGVARSLTIVMENGHIIDTIINFMANTLATMPKTVAAIGMVVVQNFINFFIPSGSGQAATSMPIMAPLADAIGLTRQTAVLAFQFGDGFSNMFWPTSAATVCGLMSLPIEKWYRFITPLFLFMFLLQVVFMVIAVAINYGPF</sequence>
<evidence type="ECO:0000313" key="7">
    <source>
        <dbReference type="EMBL" id="SQJ06809.1"/>
    </source>
</evidence>
<feature type="transmembrane region" description="Helical" evidence="6">
    <location>
        <begin position="119"/>
        <end position="139"/>
    </location>
</feature>
<feature type="transmembrane region" description="Helical" evidence="6">
    <location>
        <begin position="77"/>
        <end position="98"/>
    </location>
</feature>
<evidence type="ECO:0000256" key="6">
    <source>
        <dbReference type="SAM" id="Phobius"/>
    </source>
</evidence>
<proteinExistence type="predicted"/>
<evidence type="ECO:0000256" key="1">
    <source>
        <dbReference type="ARBA" id="ARBA00004651"/>
    </source>
</evidence>
<name>A0AAX2JBL8_9FUSO</name>
<feature type="transmembrane region" description="Helical" evidence="6">
    <location>
        <begin position="12"/>
        <end position="33"/>
    </location>
</feature>
<dbReference type="PANTHER" id="PTHR43652:SF2">
    <property type="entry name" value="BASIC AMINO ACID ANTIPORTER YFCC-RELATED"/>
    <property type="match status" value="1"/>
</dbReference>
<feature type="transmembrane region" description="Helical" evidence="6">
    <location>
        <begin position="261"/>
        <end position="282"/>
    </location>
</feature>
<dbReference type="InterPro" id="IPR051679">
    <property type="entry name" value="DASS-Related_Transporters"/>
</dbReference>